<keyword evidence="3" id="KW-1185">Reference proteome</keyword>
<evidence type="ECO:0000256" key="1">
    <source>
        <dbReference type="SAM" id="MobiDB-lite"/>
    </source>
</evidence>
<evidence type="ECO:0000313" key="2">
    <source>
        <dbReference type="EMBL" id="VDM49636.1"/>
    </source>
</evidence>
<name>A0A183VC45_TOXCA</name>
<accession>A0A183VC45</accession>
<gene>
    <name evidence="2" type="ORF">TCNE_LOCUS18315</name>
</gene>
<reference evidence="4" key="1">
    <citation type="submission" date="2016-06" db="UniProtKB">
        <authorList>
            <consortium name="WormBaseParasite"/>
        </authorList>
    </citation>
    <scope>IDENTIFICATION</scope>
</reference>
<dbReference type="WBParaSite" id="TCNE_0001831901-mRNA-1">
    <property type="protein sequence ID" value="TCNE_0001831901-mRNA-1"/>
    <property type="gene ID" value="TCNE_0001831901"/>
</dbReference>
<protein>
    <submittedName>
        <fullName evidence="2 4">Uncharacterized protein</fullName>
    </submittedName>
</protein>
<feature type="region of interest" description="Disordered" evidence="1">
    <location>
        <begin position="123"/>
        <end position="159"/>
    </location>
</feature>
<feature type="compositionally biased region" description="Basic and acidic residues" evidence="1">
    <location>
        <begin position="150"/>
        <end position="159"/>
    </location>
</feature>
<sequence length="225" mass="27099">MWYNNPESNSGYSYDPDTVSEFHSSNDGSELHLKRRNMKFVDVCRRKEVMGRKKKRRYYRQKFPLLKLPRWIPKKEQDMIDFEQRSTHVVFKQQSFSASIRLLNMGVCKNPKKTNCWYQQMRSKTAEKKHRKKERKQKKPKKFVRTSSRRFTDRATETERTPHNRYRFMKSYEDDDSGIEMEREAVTFQLMLDGGAELSEHEEECVRKPCKLVLSDFNISGFKKK</sequence>
<dbReference type="AlphaFoldDB" id="A0A183VC45"/>
<organism evidence="3 4">
    <name type="scientific">Toxocara canis</name>
    <name type="common">Canine roundworm</name>
    <dbReference type="NCBI Taxonomy" id="6265"/>
    <lineage>
        <taxon>Eukaryota</taxon>
        <taxon>Metazoa</taxon>
        <taxon>Ecdysozoa</taxon>
        <taxon>Nematoda</taxon>
        <taxon>Chromadorea</taxon>
        <taxon>Rhabditida</taxon>
        <taxon>Spirurina</taxon>
        <taxon>Ascaridomorpha</taxon>
        <taxon>Ascaridoidea</taxon>
        <taxon>Toxocaridae</taxon>
        <taxon>Toxocara</taxon>
    </lineage>
</organism>
<evidence type="ECO:0000313" key="4">
    <source>
        <dbReference type="WBParaSite" id="TCNE_0001831901-mRNA-1"/>
    </source>
</evidence>
<dbReference type="Proteomes" id="UP000050794">
    <property type="component" value="Unassembled WGS sequence"/>
</dbReference>
<evidence type="ECO:0000313" key="3">
    <source>
        <dbReference type="Proteomes" id="UP000050794"/>
    </source>
</evidence>
<feature type="compositionally biased region" description="Basic residues" evidence="1">
    <location>
        <begin position="127"/>
        <end position="148"/>
    </location>
</feature>
<dbReference type="EMBL" id="UYWY01025379">
    <property type="protein sequence ID" value="VDM49636.1"/>
    <property type="molecule type" value="Genomic_DNA"/>
</dbReference>
<reference evidence="2 3" key="2">
    <citation type="submission" date="2018-11" db="EMBL/GenBank/DDBJ databases">
        <authorList>
            <consortium name="Pathogen Informatics"/>
        </authorList>
    </citation>
    <scope>NUCLEOTIDE SEQUENCE [LARGE SCALE GENOMIC DNA]</scope>
</reference>
<proteinExistence type="predicted"/>